<name>A0ABS2QT71_9BACI</name>
<dbReference type="PANTHER" id="PTHR43271:SF2">
    <property type="entry name" value="BLL2771 PROTEIN"/>
    <property type="match status" value="1"/>
</dbReference>
<dbReference type="InterPro" id="IPR036259">
    <property type="entry name" value="MFS_trans_sf"/>
</dbReference>
<keyword evidence="11" id="KW-1185">Reference proteome</keyword>
<evidence type="ECO:0000256" key="3">
    <source>
        <dbReference type="ARBA" id="ARBA00022448"/>
    </source>
</evidence>
<dbReference type="PANTHER" id="PTHR43271">
    <property type="entry name" value="BLL2771 PROTEIN"/>
    <property type="match status" value="1"/>
</dbReference>
<gene>
    <name evidence="10" type="ORF">JOC83_001478</name>
</gene>
<evidence type="ECO:0000259" key="9">
    <source>
        <dbReference type="PROSITE" id="PS50850"/>
    </source>
</evidence>
<comment type="caution">
    <text evidence="10">The sequence shown here is derived from an EMBL/GenBank/DDBJ whole genome shotgun (WGS) entry which is preliminary data.</text>
</comment>
<dbReference type="InterPro" id="IPR005829">
    <property type="entry name" value="Sugar_transporter_CS"/>
</dbReference>
<comment type="subcellular location">
    <subcellularLocation>
        <location evidence="1">Cell membrane</location>
        <topology evidence="1">Multi-pass membrane protein</topology>
    </subcellularLocation>
</comment>
<dbReference type="Pfam" id="PF07690">
    <property type="entry name" value="MFS_1"/>
    <property type="match status" value="1"/>
</dbReference>
<reference evidence="10 11" key="1">
    <citation type="submission" date="2021-01" db="EMBL/GenBank/DDBJ databases">
        <title>Genomic Encyclopedia of Type Strains, Phase IV (KMG-IV): sequencing the most valuable type-strain genomes for metagenomic binning, comparative biology and taxonomic classification.</title>
        <authorList>
            <person name="Goeker M."/>
        </authorList>
    </citation>
    <scope>NUCLEOTIDE SEQUENCE [LARGE SCALE GENOMIC DNA]</scope>
    <source>
        <strain evidence="10 11">DSM 104297</strain>
    </source>
</reference>
<dbReference type="RefSeq" id="WP_205185797.1">
    <property type="nucleotide sequence ID" value="NZ_JAFBFC010000002.1"/>
</dbReference>
<dbReference type="InterPro" id="IPR011701">
    <property type="entry name" value="MFS"/>
</dbReference>
<feature type="transmembrane region" description="Helical" evidence="8">
    <location>
        <begin position="214"/>
        <end position="235"/>
    </location>
</feature>
<accession>A0ABS2QT71</accession>
<dbReference type="PROSITE" id="PS50850">
    <property type="entry name" value="MFS"/>
    <property type="match status" value="1"/>
</dbReference>
<feature type="transmembrane region" description="Helical" evidence="8">
    <location>
        <begin position="333"/>
        <end position="354"/>
    </location>
</feature>
<dbReference type="SUPFAM" id="SSF103473">
    <property type="entry name" value="MFS general substrate transporter"/>
    <property type="match status" value="1"/>
</dbReference>
<evidence type="ECO:0000256" key="2">
    <source>
        <dbReference type="ARBA" id="ARBA00008335"/>
    </source>
</evidence>
<keyword evidence="7 8" id="KW-0472">Membrane</keyword>
<feature type="transmembrane region" description="Helical" evidence="8">
    <location>
        <begin position="164"/>
        <end position="184"/>
    </location>
</feature>
<keyword evidence="5 8" id="KW-0812">Transmembrane</keyword>
<protein>
    <submittedName>
        <fullName evidence="10">MFS family arabinose efflux permease</fullName>
    </submittedName>
</protein>
<evidence type="ECO:0000313" key="10">
    <source>
        <dbReference type="EMBL" id="MBM7702644.1"/>
    </source>
</evidence>
<evidence type="ECO:0000256" key="5">
    <source>
        <dbReference type="ARBA" id="ARBA00022692"/>
    </source>
</evidence>
<feature type="transmembrane region" description="Helical" evidence="8">
    <location>
        <begin position="47"/>
        <end position="68"/>
    </location>
</feature>
<proteinExistence type="inferred from homology"/>
<evidence type="ECO:0000256" key="1">
    <source>
        <dbReference type="ARBA" id="ARBA00004651"/>
    </source>
</evidence>
<feature type="transmembrane region" description="Helical" evidence="8">
    <location>
        <begin position="7"/>
        <end position="27"/>
    </location>
</feature>
<evidence type="ECO:0000256" key="7">
    <source>
        <dbReference type="ARBA" id="ARBA00023136"/>
    </source>
</evidence>
<sequence length="382" mass="42510">MKEKRDLVGVTYVLVIAAILVVCNIYTMIPIYEAVANDFSIQVEESLYGSSFFTFFYAGGLLTFGALAQRMNHKTIIVFGLLLSAFTTFFVALSPTSLVLYITRSIQGFTLGSFAPVAFAYTFELFSPSRRTLVLALINTGFLIAGIVGQLVSMIILHVSSWEWVFVTFSFTYLGLFLATLMVLPTSSPKAVNHSTVWSSFRQHLFNYELLKHYLITFTLMLSFVCFYEMLAKYFLSAASLSENSVFIVRSVGLIGVILSFFTGRIIHQYGGRKTLRIGFILGILSLTSIISYPSIWNIAFSSIFFVAAISLLLPSIITCIGTEAKQHRTSAISLYSFILLTGASMAPLLVKRLSFNDSLLLLISLFVIDFILTHFLKDTAV</sequence>
<dbReference type="Gene3D" id="1.20.1250.20">
    <property type="entry name" value="MFS general substrate transporter like domains"/>
    <property type="match status" value="1"/>
</dbReference>
<dbReference type="Proteomes" id="UP000809829">
    <property type="component" value="Unassembled WGS sequence"/>
</dbReference>
<organism evidence="10 11">
    <name type="scientific">Priestia iocasae</name>
    <dbReference type="NCBI Taxonomy" id="2291674"/>
    <lineage>
        <taxon>Bacteria</taxon>
        <taxon>Bacillati</taxon>
        <taxon>Bacillota</taxon>
        <taxon>Bacilli</taxon>
        <taxon>Bacillales</taxon>
        <taxon>Bacillaceae</taxon>
        <taxon>Priestia</taxon>
    </lineage>
</organism>
<feature type="transmembrane region" description="Helical" evidence="8">
    <location>
        <begin position="99"/>
        <end position="121"/>
    </location>
</feature>
<feature type="transmembrane region" description="Helical" evidence="8">
    <location>
        <begin position="299"/>
        <end position="321"/>
    </location>
</feature>
<keyword evidence="6 8" id="KW-1133">Transmembrane helix</keyword>
<comment type="similarity">
    <text evidence="2">Belongs to the major facilitator superfamily.</text>
</comment>
<keyword evidence="4" id="KW-1003">Cell membrane</keyword>
<evidence type="ECO:0000256" key="6">
    <source>
        <dbReference type="ARBA" id="ARBA00022989"/>
    </source>
</evidence>
<keyword evidence="3" id="KW-0813">Transport</keyword>
<feature type="domain" description="Major facilitator superfamily (MFS) profile" evidence="9">
    <location>
        <begin position="10"/>
        <end position="382"/>
    </location>
</feature>
<feature type="transmembrane region" description="Helical" evidence="8">
    <location>
        <begin position="276"/>
        <end position="293"/>
    </location>
</feature>
<evidence type="ECO:0000313" key="11">
    <source>
        <dbReference type="Proteomes" id="UP000809829"/>
    </source>
</evidence>
<feature type="transmembrane region" description="Helical" evidence="8">
    <location>
        <begin position="360"/>
        <end position="377"/>
    </location>
</feature>
<evidence type="ECO:0000256" key="4">
    <source>
        <dbReference type="ARBA" id="ARBA00022475"/>
    </source>
</evidence>
<evidence type="ECO:0000256" key="8">
    <source>
        <dbReference type="SAM" id="Phobius"/>
    </source>
</evidence>
<dbReference type="PROSITE" id="PS00217">
    <property type="entry name" value="SUGAR_TRANSPORT_2"/>
    <property type="match status" value="1"/>
</dbReference>
<dbReference type="EMBL" id="JAFBFC010000002">
    <property type="protein sequence ID" value="MBM7702644.1"/>
    <property type="molecule type" value="Genomic_DNA"/>
</dbReference>
<feature type="transmembrane region" description="Helical" evidence="8">
    <location>
        <begin position="75"/>
        <end position="93"/>
    </location>
</feature>
<feature type="transmembrane region" description="Helical" evidence="8">
    <location>
        <begin position="133"/>
        <end position="158"/>
    </location>
</feature>
<feature type="transmembrane region" description="Helical" evidence="8">
    <location>
        <begin position="247"/>
        <end position="264"/>
    </location>
</feature>
<dbReference type="InterPro" id="IPR020846">
    <property type="entry name" value="MFS_dom"/>
</dbReference>